<comment type="caution">
    <text evidence="1">The sequence shown here is derived from an EMBL/GenBank/DDBJ whole genome shotgun (WGS) entry which is preliminary data.</text>
</comment>
<evidence type="ECO:0000313" key="1">
    <source>
        <dbReference type="EMBL" id="GAI07568.1"/>
    </source>
</evidence>
<reference evidence="1" key="1">
    <citation type="journal article" date="2014" name="Front. Microbiol.">
        <title>High frequency of phylogenetically diverse reductive dehalogenase-homologous genes in deep subseafloor sedimentary metagenomes.</title>
        <authorList>
            <person name="Kawai M."/>
            <person name="Futagami T."/>
            <person name="Toyoda A."/>
            <person name="Takaki Y."/>
            <person name="Nishi S."/>
            <person name="Hori S."/>
            <person name="Arai W."/>
            <person name="Tsubouchi T."/>
            <person name="Morono Y."/>
            <person name="Uchiyama I."/>
            <person name="Ito T."/>
            <person name="Fujiyama A."/>
            <person name="Inagaki F."/>
            <person name="Takami H."/>
        </authorList>
    </citation>
    <scope>NUCLEOTIDE SEQUENCE</scope>
    <source>
        <strain evidence="1">Expedition CK06-06</strain>
    </source>
</reference>
<gene>
    <name evidence="1" type="ORF">S06H3_23460</name>
</gene>
<sequence>MKGNKFRTVVEVALKTYSEEELSKKRRKKDRPLFQTGDVKIESVPA</sequence>
<dbReference type="AlphaFoldDB" id="X1KLL3"/>
<name>X1KLL3_9ZZZZ</name>
<accession>X1KLL3</accession>
<dbReference type="EMBL" id="BARV01012755">
    <property type="protein sequence ID" value="GAI07568.1"/>
    <property type="molecule type" value="Genomic_DNA"/>
</dbReference>
<feature type="non-terminal residue" evidence="1">
    <location>
        <position position="46"/>
    </location>
</feature>
<protein>
    <submittedName>
        <fullName evidence="1">Uncharacterized protein</fullName>
    </submittedName>
</protein>
<proteinExistence type="predicted"/>
<organism evidence="1">
    <name type="scientific">marine sediment metagenome</name>
    <dbReference type="NCBI Taxonomy" id="412755"/>
    <lineage>
        <taxon>unclassified sequences</taxon>
        <taxon>metagenomes</taxon>
        <taxon>ecological metagenomes</taxon>
    </lineage>
</organism>